<evidence type="ECO:0000256" key="1">
    <source>
        <dbReference type="SAM" id="Phobius"/>
    </source>
</evidence>
<keyword evidence="1" id="KW-1133">Transmembrane helix</keyword>
<gene>
    <name evidence="2" type="ORF">AUJ59_03655</name>
</gene>
<evidence type="ECO:0000313" key="2">
    <source>
        <dbReference type="EMBL" id="OIN88591.1"/>
    </source>
</evidence>
<reference evidence="2 3" key="1">
    <citation type="journal article" date="2016" name="Environ. Microbiol.">
        <title>Genomic resolution of a cold subsurface aquifer community provides metabolic insights for novel microbes adapted to high CO concentrations.</title>
        <authorList>
            <person name="Probst A.J."/>
            <person name="Castelle C.J."/>
            <person name="Singh A."/>
            <person name="Brown C.T."/>
            <person name="Anantharaman K."/>
            <person name="Sharon I."/>
            <person name="Hug L.A."/>
            <person name="Burstein D."/>
            <person name="Emerson J.B."/>
            <person name="Thomas B.C."/>
            <person name="Banfield J.F."/>
        </authorList>
    </citation>
    <scope>NUCLEOTIDE SEQUENCE [LARGE SCALE GENOMIC DNA]</scope>
    <source>
        <strain evidence="2">CG1_02_47_37</strain>
    </source>
</reference>
<name>A0A1J4RNX0_9BACT</name>
<protein>
    <submittedName>
        <fullName evidence="2">Uncharacterized protein</fullName>
    </submittedName>
</protein>
<organism evidence="2 3">
    <name type="scientific">Candidatus Beckwithbacteria bacterium CG1_02_47_37</name>
    <dbReference type="NCBI Taxonomy" id="1805034"/>
    <lineage>
        <taxon>Bacteria</taxon>
        <taxon>Candidatus Beckwithiibacteriota</taxon>
    </lineage>
</organism>
<proteinExistence type="predicted"/>
<feature type="transmembrane region" description="Helical" evidence="1">
    <location>
        <begin position="78"/>
        <end position="99"/>
    </location>
</feature>
<comment type="caution">
    <text evidence="2">The sequence shown here is derived from an EMBL/GenBank/DDBJ whole genome shotgun (WGS) entry which is preliminary data.</text>
</comment>
<sequence>MSKILEVHLDDYDASGAIYTSIQLESEPTDQEIFDLRSQYGEDVSLRYPQGLTFPTKGMSFDETRSNIPTNTEKVNGATWGCVLLVTAGVGISTVIYTVNRLLGPIIKEVLSKTP</sequence>
<dbReference type="AlphaFoldDB" id="A0A1J4RNX0"/>
<evidence type="ECO:0000313" key="3">
    <source>
        <dbReference type="Proteomes" id="UP000183144"/>
    </source>
</evidence>
<dbReference type="EMBL" id="MNUI01000066">
    <property type="protein sequence ID" value="OIN88591.1"/>
    <property type="molecule type" value="Genomic_DNA"/>
</dbReference>
<keyword evidence="1" id="KW-0812">Transmembrane</keyword>
<keyword evidence="1" id="KW-0472">Membrane</keyword>
<accession>A0A1J4RNX0</accession>
<dbReference type="Proteomes" id="UP000183144">
    <property type="component" value="Unassembled WGS sequence"/>
</dbReference>